<gene>
    <name evidence="6" type="ORF">CDD82_183</name>
</gene>
<dbReference type="OrthoDB" id="124397at2759"/>
<evidence type="ECO:0000256" key="1">
    <source>
        <dbReference type="ARBA" id="ARBA00022737"/>
    </source>
</evidence>
<dbReference type="FunFam" id="1.25.40.10:FF:001208">
    <property type="entry name" value="Tetratricopeptide repeat domain-containing protein"/>
    <property type="match status" value="1"/>
</dbReference>
<dbReference type="Pfam" id="PF22890">
    <property type="entry name" value="TPR_EMC2"/>
    <property type="match status" value="1"/>
</dbReference>
<comment type="similarity">
    <text evidence="4">Belongs to the EMC2 family.</text>
</comment>
<feature type="repeat" description="TPR" evidence="3">
    <location>
        <begin position="161"/>
        <end position="194"/>
    </location>
</feature>
<dbReference type="PROSITE" id="PS50005">
    <property type="entry name" value="TPR"/>
    <property type="match status" value="1"/>
</dbReference>
<evidence type="ECO:0000256" key="4">
    <source>
        <dbReference type="RuleBase" id="RU367091"/>
    </source>
</evidence>
<dbReference type="PANTHER" id="PTHR12760">
    <property type="entry name" value="TETRATRICOPEPTIDE REPEAT PROTEIN"/>
    <property type="match status" value="1"/>
</dbReference>
<dbReference type="InterPro" id="IPR055217">
    <property type="entry name" value="TPR_EMC2"/>
</dbReference>
<evidence type="ECO:0000313" key="6">
    <source>
        <dbReference type="EMBL" id="PHH68929.1"/>
    </source>
</evidence>
<dbReference type="InterPro" id="IPR011990">
    <property type="entry name" value="TPR-like_helical_dom_sf"/>
</dbReference>
<evidence type="ECO:0000259" key="5">
    <source>
        <dbReference type="Pfam" id="PF22890"/>
    </source>
</evidence>
<organism evidence="6 7">
    <name type="scientific">Ophiocordyceps australis</name>
    <dbReference type="NCBI Taxonomy" id="1399860"/>
    <lineage>
        <taxon>Eukaryota</taxon>
        <taxon>Fungi</taxon>
        <taxon>Dikarya</taxon>
        <taxon>Ascomycota</taxon>
        <taxon>Pezizomycotina</taxon>
        <taxon>Sordariomycetes</taxon>
        <taxon>Hypocreomycetidae</taxon>
        <taxon>Hypocreales</taxon>
        <taxon>Ophiocordycipitaceae</taxon>
        <taxon>Ophiocordyceps</taxon>
    </lineage>
</organism>
<name>A0A2C5XDY6_9HYPO</name>
<accession>A0A2C5XDY6</accession>
<dbReference type="Proteomes" id="UP000224854">
    <property type="component" value="Unassembled WGS sequence"/>
</dbReference>
<sequence length="325" mass="36216">MHYSSLLKPSGQLTPAETLQLAQRAPEMLRINPKAFSASPLKALFSATETPQLWTIYENLMLSCLRAGDDECASECLQRLTKRFGAKDDRIMALQGLQKEAQASSDDQLDKVLAEYETILEEDGANIPIHKRRIALLRSIGRVGDSITALNNLLEFSPTDSEAWAELSDMYLSQGLYQQAVYALEEVLLLVPHAWNMHARLGEVSLMAAGAGGEGSQQKHLAEALKRYCRSIELCDDYLRGYYGLKMVTDKLLHGGVRPKKQQDSEGFSLPDQATIEKLNQLATQKLAEIVRRHGAREKCWQGYDAREVEAARHLLGKSSGDVVR</sequence>
<comment type="function">
    <text evidence="4">Part of the endoplasmic reticulum membrane protein complex (EMC) that enables the energy-independent insertion into endoplasmic reticulum membranes of newly synthesized membrane proteins.</text>
</comment>
<evidence type="ECO:0000256" key="2">
    <source>
        <dbReference type="ARBA" id="ARBA00022803"/>
    </source>
</evidence>
<dbReference type="EMBL" id="NJEU01001030">
    <property type="protein sequence ID" value="PHH68929.1"/>
    <property type="molecule type" value="Genomic_DNA"/>
</dbReference>
<comment type="subunit">
    <text evidence="4">Component of the ER membrane protein complex (EMC).</text>
</comment>
<comment type="caution">
    <text evidence="6">The sequence shown here is derived from an EMBL/GenBank/DDBJ whole genome shotgun (WGS) entry which is preliminary data.</text>
</comment>
<dbReference type="AlphaFoldDB" id="A0A2C5XDY6"/>
<reference evidence="6 7" key="1">
    <citation type="submission" date="2017-06" db="EMBL/GenBank/DDBJ databases">
        <title>Ant-infecting Ophiocordyceps genomes reveal a high diversity of potential behavioral manipulation genes and a possible major role for enterotoxins.</title>
        <authorList>
            <person name="De Bekker C."/>
            <person name="Evans H.C."/>
            <person name="Brachmann A."/>
            <person name="Hughes D.P."/>
        </authorList>
    </citation>
    <scope>NUCLEOTIDE SEQUENCE [LARGE SCALE GENOMIC DNA]</scope>
    <source>
        <strain evidence="6 7">1348a</strain>
    </source>
</reference>
<evidence type="ECO:0000256" key="3">
    <source>
        <dbReference type="PROSITE-ProRule" id="PRU00339"/>
    </source>
</evidence>
<keyword evidence="1" id="KW-0677">Repeat</keyword>
<keyword evidence="7" id="KW-1185">Reference proteome</keyword>
<dbReference type="GO" id="GO:0072546">
    <property type="term" value="C:EMC complex"/>
    <property type="evidence" value="ECO:0007669"/>
    <property type="project" value="UniProtKB-UniRule"/>
</dbReference>
<dbReference type="InterPro" id="IPR039856">
    <property type="entry name" value="EMC2-like"/>
</dbReference>
<keyword evidence="2 3" id="KW-0802">TPR repeat</keyword>
<keyword evidence="4" id="KW-0472">Membrane</keyword>
<dbReference type="InterPro" id="IPR019734">
    <property type="entry name" value="TPR_rpt"/>
</dbReference>
<protein>
    <recommendedName>
        <fullName evidence="4">ER membrane protein complex subunit 2</fullName>
    </recommendedName>
</protein>
<dbReference type="SUPFAM" id="SSF48452">
    <property type="entry name" value="TPR-like"/>
    <property type="match status" value="1"/>
</dbReference>
<evidence type="ECO:0000313" key="7">
    <source>
        <dbReference type="Proteomes" id="UP000224854"/>
    </source>
</evidence>
<feature type="domain" description="EMC2 TPR-like" evidence="5">
    <location>
        <begin position="115"/>
        <end position="207"/>
    </location>
</feature>
<keyword evidence="4" id="KW-0256">Endoplasmic reticulum</keyword>
<proteinExistence type="inferred from homology"/>
<comment type="subcellular location">
    <subcellularLocation>
        <location evidence="4">Endoplasmic reticulum membrane</location>
        <topology evidence="4">Peripheral membrane protein</topology>
        <orientation evidence="4">Cytoplasmic side</orientation>
    </subcellularLocation>
</comment>
<dbReference type="Gene3D" id="1.25.40.10">
    <property type="entry name" value="Tetratricopeptide repeat domain"/>
    <property type="match status" value="1"/>
</dbReference>